<dbReference type="GO" id="GO:0005634">
    <property type="term" value="C:nucleus"/>
    <property type="evidence" value="ECO:0007669"/>
    <property type="project" value="UniProtKB-ARBA"/>
</dbReference>
<dbReference type="NCBIfam" id="TIGR02251">
    <property type="entry name" value="HIF-SF_euk"/>
    <property type="match status" value="1"/>
</dbReference>
<feature type="region of interest" description="Disordered" evidence="5">
    <location>
        <begin position="135"/>
        <end position="196"/>
    </location>
</feature>
<comment type="similarity">
    <text evidence="4">Belongs to the CTDSPL2 family.</text>
</comment>
<protein>
    <recommendedName>
        <fullName evidence="6">FCP1 homology domain-containing protein</fullName>
    </recommendedName>
</protein>
<dbReference type="SUPFAM" id="SSF56784">
    <property type="entry name" value="HAD-like"/>
    <property type="match status" value="1"/>
</dbReference>
<dbReference type="EMBL" id="JABFUD020000007">
    <property type="protein sequence ID" value="KAI5077843.1"/>
    <property type="molecule type" value="Genomic_DNA"/>
</dbReference>
<evidence type="ECO:0000256" key="5">
    <source>
        <dbReference type="SAM" id="MobiDB-lite"/>
    </source>
</evidence>
<dbReference type="FunFam" id="3.40.50.1000:FF:000015">
    <property type="entry name" value="CTD small phosphatase-like protein 2"/>
    <property type="match status" value="1"/>
</dbReference>
<dbReference type="InterPro" id="IPR004274">
    <property type="entry name" value="FCP1_dom"/>
</dbReference>
<reference evidence="7" key="1">
    <citation type="submission" date="2021-01" db="EMBL/GenBank/DDBJ databases">
        <title>Adiantum capillus-veneris genome.</title>
        <authorList>
            <person name="Fang Y."/>
            <person name="Liao Q."/>
        </authorList>
    </citation>
    <scope>NUCLEOTIDE SEQUENCE</scope>
    <source>
        <strain evidence="7">H3</strain>
        <tissue evidence="7">Leaf</tissue>
    </source>
</reference>
<keyword evidence="8" id="KW-1185">Reference proteome</keyword>
<dbReference type="InterPro" id="IPR036412">
    <property type="entry name" value="HAD-like_sf"/>
</dbReference>
<accession>A0A9D4ZJF9</accession>
<comment type="caution">
    <text evidence="7">The sequence shown here is derived from an EMBL/GenBank/DDBJ whole genome shotgun (WGS) entry which is preliminary data.</text>
</comment>
<evidence type="ECO:0000256" key="1">
    <source>
        <dbReference type="ARBA" id="ARBA00022801"/>
    </source>
</evidence>
<evidence type="ECO:0000313" key="7">
    <source>
        <dbReference type="EMBL" id="KAI5077843.1"/>
    </source>
</evidence>
<evidence type="ECO:0000259" key="6">
    <source>
        <dbReference type="PROSITE" id="PS50969"/>
    </source>
</evidence>
<dbReference type="PANTHER" id="PTHR12210">
    <property type="entry name" value="DULLARD PROTEIN PHOSPHATASE"/>
    <property type="match status" value="1"/>
</dbReference>
<feature type="compositionally biased region" description="Basic and acidic residues" evidence="5">
    <location>
        <begin position="142"/>
        <end position="157"/>
    </location>
</feature>
<keyword evidence="1" id="KW-0378">Hydrolase</keyword>
<dbReference type="Proteomes" id="UP000886520">
    <property type="component" value="Chromosome 7"/>
</dbReference>
<evidence type="ECO:0000256" key="4">
    <source>
        <dbReference type="ARBA" id="ARBA00038355"/>
    </source>
</evidence>
<organism evidence="7 8">
    <name type="scientific">Adiantum capillus-veneris</name>
    <name type="common">Maidenhair fern</name>
    <dbReference type="NCBI Taxonomy" id="13818"/>
    <lineage>
        <taxon>Eukaryota</taxon>
        <taxon>Viridiplantae</taxon>
        <taxon>Streptophyta</taxon>
        <taxon>Embryophyta</taxon>
        <taxon>Tracheophyta</taxon>
        <taxon>Polypodiopsida</taxon>
        <taxon>Polypodiidae</taxon>
        <taxon>Polypodiales</taxon>
        <taxon>Pteridineae</taxon>
        <taxon>Pteridaceae</taxon>
        <taxon>Vittarioideae</taxon>
        <taxon>Adiantum</taxon>
    </lineage>
</organism>
<dbReference type="Gene3D" id="3.40.50.1000">
    <property type="entry name" value="HAD superfamily/HAD-like"/>
    <property type="match status" value="1"/>
</dbReference>
<evidence type="ECO:0000313" key="8">
    <source>
        <dbReference type="Proteomes" id="UP000886520"/>
    </source>
</evidence>
<feature type="domain" description="FCP1 homology" evidence="6">
    <location>
        <begin position="304"/>
        <end position="463"/>
    </location>
</feature>
<sequence>MKVKARKSTRKVVTKEEPVSFTPRKGRDEATSLDARKTAASSLITSSAKKQRAGSRLASTTRVLRRSKVTKGSSSRAGNALVNDSCHDLRLAFSSIDEASSDHKGVSTALDTIFSPVFHLFKGLNGEASTSCTSSVELADSADEKVEDTERRPDIPKGVDSGNDVCNKAKAESGRGGDSCLTTPSEHVGASSHSTDEEVLGTQVAFDVGANCMEWSLEVENRDPAQTAERMDDGIFDSEGSSLYLAIQQTKALDGSHEASPAEAAADEDDLDDFDPYLFIKHLPDLSEVVTSGRPPVLLPRQTRRCPPITLVLDLDETLVHSTLEQCEDADFTFPVTFNYQEYTVYVRRRPHLQTFMERVSQMFEIIVFTASQSVYAEQLLNVLDPKRKLIRHRVFRDSCVFVEGNYLKDLTVLGRDLSKVAIVDNSPQAFGFQVDNGIPIESWFDDKSDAALIGLLPFLETLVGVDDVRPIIAKKFNLRQKIAAAMDPSSSNGNRGDPLERAAQ</sequence>
<dbReference type="PROSITE" id="PS50969">
    <property type="entry name" value="FCP1"/>
    <property type="match status" value="1"/>
</dbReference>
<dbReference type="InterPro" id="IPR050365">
    <property type="entry name" value="TIM50"/>
</dbReference>
<gene>
    <name evidence="7" type="ORF">GOP47_0007667</name>
</gene>
<evidence type="ECO:0000256" key="2">
    <source>
        <dbReference type="ARBA" id="ARBA00022912"/>
    </source>
</evidence>
<dbReference type="GO" id="GO:0004721">
    <property type="term" value="F:phosphoprotein phosphatase activity"/>
    <property type="evidence" value="ECO:0007669"/>
    <property type="project" value="UniProtKB-KW"/>
</dbReference>
<dbReference type="InterPro" id="IPR023214">
    <property type="entry name" value="HAD_sf"/>
</dbReference>
<feature type="region of interest" description="Disordered" evidence="5">
    <location>
        <begin position="1"/>
        <end position="80"/>
    </location>
</feature>
<feature type="compositionally biased region" description="Polar residues" evidence="5">
    <location>
        <begin position="39"/>
        <end position="48"/>
    </location>
</feature>
<dbReference type="SMART" id="SM00577">
    <property type="entry name" value="CPDc"/>
    <property type="match status" value="1"/>
</dbReference>
<dbReference type="AlphaFoldDB" id="A0A9D4ZJF9"/>
<dbReference type="CDD" id="cd07521">
    <property type="entry name" value="HAD_FCP1-like"/>
    <property type="match status" value="1"/>
</dbReference>
<name>A0A9D4ZJF9_ADICA</name>
<proteinExistence type="inferred from homology"/>
<evidence type="ECO:0000256" key="3">
    <source>
        <dbReference type="ARBA" id="ARBA00037324"/>
    </source>
</evidence>
<keyword evidence="2" id="KW-0904">Protein phosphatase</keyword>
<comment type="function">
    <text evidence="3">Probable phosphatase.</text>
</comment>
<dbReference type="InterPro" id="IPR011948">
    <property type="entry name" value="Dullard_phosphatase"/>
</dbReference>
<feature type="compositionally biased region" description="Basic and acidic residues" evidence="5">
    <location>
        <begin position="25"/>
        <end position="37"/>
    </location>
</feature>
<dbReference type="Pfam" id="PF03031">
    <property type="entry name" value="NIF"/>
    <property type="match status" value="1"/>
</dbReference>
<dbReference type="OrthoDB" id="277011at2759"/>
<feature type="compositionally biased region" description="Basic residues" evidence="5">
    <location>
        <begin position="1"/>
        <end position="12"/>
    </location>
</feature>